<dbReference type="Pfam" id="PF09995">
    <property type="entry name" value="MPAB_Lcp_cat"/>
    <property type="match status" value="1"/>
</dbReference>
<sequence length="279" mass="31084">MAKGLFGPDTVTWHLHADPAMWVAGVCGLYLQSLHPKAVAAVVQNSRFREDPLGRLRRTGDFVGVTTYGTREAAEAAARRVRQVHRRLSAVDPRTGEDIRLDDPGLLLWVHCAEVHSFADVVGRAGLPLTGAQVDRYFDEQRRVAALVGLDPEAVPGSRREMADYFVRVRPELARTEDSEVVYRFLHLPFDQWWLLGVDLGYLPLGHLAYSAQPRWAHEVHRHPAYPRLATAAGLFSFRTAALALPAAVRWRYPTGHVYRAVERLGTGAFPSPAALARL</sequence>
<dbReference type="EMBL" id="BAAAGS010000018">
    <property type="protein sequence ID" value="GAA0529520.1"/>
    <property type="molecule type" value="Genomic_DNA"/>
</dbReference>
<proteinExistence type="predicted"/>
<dbReference type="InterPro" id="IPR018713">
    <property type="entry name" value="MPAB/Lcp_cat_dom"/>
</dbReference>
<gene>
    <name evidence="2" type="ORF">GCM10009533_30970</name>
</gene>
<protein>
    <submittedName>
        <fullName evidence="2">Oxygenase MpaB family protein</fullName>
    </submittedName>
</protein>
<dbReference type="Proteomes" id="UP001500729">
    <property type="component" value="Unassembled WGS sequence"/>
</dbReference>
<dbReference type="PANTHER" id="PTHR36151:SF3">
    <property type="entry name" value="ER-BOUND OXYGENASE MPAB_MPAB'_RUBBER OXYGENASE CATALYTIC DOMAIN-CONTAINING PROTEIN"/>
    <property type="match status" value="1"/>
</dbReference>
<comment type="caution">
    <text evidence="2">The sequence shown here is derived from an EMBL/GenBank/DDBJ whole genome shotgun (WGS) entry which is preliminary data.</text>
</comment>
<organism evidence="2 3">
    <name type="scientific">Saccharopolyspora erythraea</name>
    <name type="common">Streptomyces erythraeus</name>
    <dbReference type="NCBI Taxonomy" id="1836"/>
    <lineage>
        <taxon>Bacteria</taxon>
        <taxon>Bacillati</taxon>
        <taxon>Actinomycetota</taxon>
        <taxon>Actinomycetes</taxon>
        <taxon>Pseudonocardiales</taxon>
        <taxon>Pseudonocardiaceae</taxon>
        <taxon>Saccharopolyspora</taxon>
    </lineage>
</organism>
<keyword evidence="3" id="KW-1185">Reference proteome</keyword>
<accession>A0ABN1CZC4</accession>
<evidence type="ECO:0000313" key="3">
    <source>
        <dbReference type="Proteomes" id="UP001500729"/>
    </source>
</evidence>
<reference evidence="2 3" key="1">
    <citation type="journal article" date="2019" name="Int. J. Syst. Evol. Microbiol.">
        <title>The Global Catalogue of Microorganisms (GCM) 10K type strain sequencing project: providing services to taxonomists for standard genome sequencing and annotation.</title>
        <authorList>
            <consortium name="The Broad Institute Genomics Platform"/>
            <consortium name="The Broad Institute Genome Sequencing Center for Infectious Disease"/>
            <person name="Wu L."/>
            <person name="Ma J."/>
        </authorList>
    </citation>
    <scope>NUCLEOTIDE SEQUENCE [LARGE SCALE GENOMIC DNA]</scope>
    <source>
        <strain evidence="2 3">JCM 10303</strain>
    </source>
</reference>
<dbReference type="PANTHER" id="PTHR36151">
    <property type="entry name" value="BLR2777 PROTEIN"/>
    <property type="match status" value="1"/>
</dbReference>
<name>A0ABN1CZC4_SACER</name>
<dbReference type="RefSeq" id="WP_009946000.1">
    <property type="nucleotide sequence ID" value="NZ_BAAAGS010000018.1"/>
</dbReference>
<feature type="domain" description="ER-bound oxygenase mpaB/mpaB'/Rubber oxygenase catalytic" evidence="1">
    <location>
        <begin position="13"/>
        <end position="240"/>
    </location>
</feature>
<evidence type="ECO:0000313" key="2">
    <source>
        <dbReference type="EMBL" id="GAA0529520.1"/>
    </source>
</evidence>
<evidence type="ECO:0000259" key="1">
    <source>
        <dbReference type="Pfam" id="PF09995"/>
    </source>
</evidence>